<dbReference type="Pfam" id="PF01757">
    <property type="entry name" value="Acyl_transf_3"/>
    <property type="match status" value="1"/>
</dbReference>
<feature type="transmembrane region" description="Helical" evidence="1">
    <location>
        <begin position="352"/>
        <end position="375"/>
    </location>
</feature>
<feature type="transmembrane region" description="Helical" evidence="1">
    <location>
        <begin position="96"/>
        <end position="114"/>
    </location>
</feature>
<protein>
    <recommendedName>
        <fullName evidence="2">Acyltransferase 3 domain-containing protein</fullName>
    </recommendedName>
</protein>
<dbReference type="GO" id="GO:0016747">
    <property type="term" value="F:acyltransferase activity, transferring groups other than amino-acyl groups"/>
    <property type="evidence" value="ECO:0007669"/>
    <property type="project" value="InterPro"/>
</dbReference>
<dbReference type="PANTHER" id="PTHR36927">
    <property type="entry name" value="BLR4337 PROTEIN"/>
    <property type="match status" value="1"/>
</dbReference>
<dbReference type="AlphaFoldDB" id="A0AA89TG97"/>
<keyword evidence="1" id="KW-0472">Membrane</keyword>
<keyword evidence="1" id="KW-0812">Transmembrane</keyword>
<evidence type="ECO:0000313" key="3">
    <source>
        <dbReference type="EMBL" id="MBB5210503.1"/>
    </source>
</evidence>
<feature type="transmembrane region" description="Helical" evidence="1">
    <location>
        <begin position="55"/>
        <end position="76"/>
    </location>
</feature>
<dbReference type="PANTHER" id="PTHR36927:SF3">
    <property type="entry name" value="GLUCANS BIOSYNTHESIS PROTEIN C"/>
    <property type="match status" value="1"/>
</dbReference>
<feature type="transmembrane region" description="Helical" evidence="1">
    <location>
        <begin position="228"/>
        <end position="245"/>
    </location>
</feature>
<sequence length="403" mass="46814">MMTQPTTERRYDIDWLRTLAFGVLILYHLGMYYVADWGWHLKSAQTSEWLQNLMILSGPWRMSLLFFISAIALALVQRRSDGRSGLTMVRRRTQRLFTPLLFGMFVIVVPQVYIEALSQDLIAPGYFQFWAQYINPRTDLLTEHHSPIGLLTWNHLWFLPYLWVYSLLLIVLRAPLHRLTESERFQRIPPVAAISAVVLVLMLVWLLLRTKFPVTHALLDDWYNHGRYLLVFVFGYLFALQPRWWQFVIERRWVFFCLAMVCYLLILADRNGVFPTLDADVAAYPEVRLIVGTVIALNLWAWIFCVVGFAGFYLNRPSPWLRYTNPAILPWYILHQTLIIVFAWMLKPFALPIGFEAIVLLALTVAGCVGGYAIIQRVNILRWLCGMSLRTVPKSAPHGALAH</sequence>
<dbReference type="InterPro" id="IPR050623">
    <property type="entry name" value="Glucan_succinyl_AcylTrfase"/>
</dbReference>
<feature type="transmembrane region" description="Helical" evidence="1">
    <location>
        <begin position="188"/>
        <end position="208"/>
    </location>
</feature>
<comment type="caution">
    <text evidence="3">The sequence shown here is derived from an EMBL/GenBank/DDBJ whole genome shotgun (WGS) entry which is preliminary data.</text>
</comment>
<dbReference type="InterPro" id="IPR002656">
    <property type="entry name" value="Acyl_transf_3_dom"/>
</dbReference>
<keyword evidence="1" id="KW-1133">Transmembrane helix</keyword>
<feature type="transmembrane region" description="Helical" evidence="1">
    <location>
        <begin position="327"/>
        <end position="346"/>
    </location>
</feature>
<feature type="transmembrane region" description="Helical" evidence="1">
    <location>
        <begin position="156"/>
        <end position="176"/>
    </location>
</feature>
<dbReference type="RefSeq" id="WP_202620675.1">
    <property type="nucleotide sequence ID" value="NZ_CP047491.1"/>
</dbReference>
<organism evidence="3 4">
    <name type="scientific">Microbulbifer hydrolyticus</name>
    <dbReference type="NCBI Taxonomy" id="48074"/>
    <lineage>
        <taxon>Bacteria</taxon>
        <taxon>Pseudomonadati</taxon>
        <taxon>Pseudomonadota</taxon>
        <taxon>Gammaproteobacteria</taxon>
        <taxon>Cellvibrionales</taxon>
        <taxon>Microbulbiferaceae</taxon>
        <taxon>Microbulbifer</taxon>
    </lineage>
</organism>
<name>A0AA89TG97_9GAMM</name>
<dbReference type="EMBL" id="JACHHR010000001">
    <property type="protein sequence ID" value="MBB5210503.1"/>
    <property type="molecule type" value="Genomic_DNA"/>
</dbReference>
<proteinExistence type="predicted"/>
<evidence type="ECO:0000259" key="2">
    <source>
        <dbReference type="Pfam" id="PF01757"/>
    </source>
</evidence>
<gene>
    <name evidence="3" type="ORF">HNQ53_000691</name>
</gene>
<reference evidence="3 4" key="1">
    <citation type="submission" date="2020-08" db="EMBL/GenBank/DDBJ databases">
        <title>Genomic Encyclopedia of Type Strains, Phase IV (KMG-IV): sequencing the most valuable type-strain genomes for metagenomic binning, comparative biology and taxonomic classification.</title>
        <authorList>
            <person name="Goeker M."/>
        </authorList>
    </citation>
    <scope>NUCLEOTIDE SEQUENCE [LARGE SCALE GENOMIC DNA]</scope>
    <source>
        <strain evidence="3 4">DSM 11525</strain>
    </source>
</reference>
<dbReference type="Proteomes" id="UP000563601">
    <property type="component" value="Unassembled WGS sequence"/>
</dbReference>
<feature type="domain" description="Acyltransferase 3" evidence="2">
    <location>
        <begin position="11"/>
        <end position="369"/>
    </location>
</feature>
<accession>A0AA89TG97</accession>
<evidence type="ECO:0000313" key="4">
    <source>
        <dbReference type="Proteomes" id="UP000563601"/>
    </source>
</evidence>
<feature type="transmembrane region" description="Helical" evidence="1">
    <location>
        <begin position="289"/>
        <end position="315"/>
    </location>
</feature>
<feature type="transmembrane region" description="Helical" evidence="1">
    <location>
        <begin position="252"/>
        <end position="269"/>
    </location>
</feature>
<evidence type="ECO:0000256" key="1">
    <source>
        <dbReference type="SAM" id="Phobius"/>
    </source>
</evidence>
<feature type="transmembrane region" description="Helical" evidence="1">
    <location>
        <begin position="15"/>
        <end position="35"/>
    </location>
</feature>